<dbReference type="Proteomes" id="UP000199134">
    <property type="component" value="Unassembled WGS sequence"/>
</dbReference>
<reference evidence="2" key="1">
    <citation type="submission" date="2016-10" db="EMBL/GenBank/DDBJ databases">
        <authorList>
            <person name="de Groot N.N."/>
        </authorList>
    </citation>
    <scope>NUCLEOTIDE SEQUENCE [LARGE SCALE GENOMIC DNA]</scope>
    <source>
        <strain evidence="2">BP1-145</strain>
    </source>
</reference>
<evidence type="ECO:0000313" key="1">
    <source>
        <dbReference type="EMBL" id="SDO16533.1"/>
    </source>
</evidence>
<evidence type="ECO:0000313" key="2">
    <source>
        <dbReference type="Proteomes" id="UP000199134"/>
    </source>
</evidence>
<comment type="caution">
    <text evidence="1">The sequence shown here is derived from an EMBL/GenBank/DDBJ whole genome shotgun (WGS) entry which is preliminary data.</text>
</comment>
<accession>A0A1H0HBQ5</accession>
<dbReference type="EMBL" id="FNIW01000011">
    <property type="protein sequence ID" value="SDO16533.1"/>
    <property type="molecule type" value="Genomic_DNA"/>
</dbReference>
<protein>
    <submittedName>
        <fullName evidence="1">Uncharacterized protein</fullName>
    </submittedName>
</protein>
<gene>
    <name evidence="1" type="ORF">SAMN04487900_11119</name>
</gene>
<sequence length="60" mass="7460">MYCLKEVTVHKSMQESLHTTSWTAQSRYSVENAFWSVFRFNWIEKVKQRQHDYCRCYTQY</sequence>
<proteinExistence type="predicted"/>
<dbReference type="AlphaFoldDB" id="A0A1H0HBQ5"/>
<name>A0A1H0HBQ5_9BACT</name>
<organism evidence="1 2">
    <name type="scientific">Prevotella communis</name>
    <dbReference type="NCBI Taxonomy" id="2913614"/>
    <lineage>
        <taxon>Bacteria</taxon>
        <taxon>Pseudomonadati</taxon>
        <taxon>Bacteroidota</taxon>
        <taxon>Bacteroidia</taxon>
        <taxon>Bacteroidales</taxon>
        <taxon>Prevotellaceae</taxon>
        <taxon>Prevotella</taxon>
    </lineage>
</organism>